<accession>A0A348B454</accession>
<dbReference type="SUPFAM" id="SSF46785">
    <property type="entry name" value="Winged helix' DNA-binding domain"/>
    <property type="match status" value="2"/>
</dbReference>
<proteinExistence type="predicted"/>
<dbReference type="Proteomes" id="UP000276741">
    <property type="component" value="Chromosome"/>
</dbReference>
<dbReference type="AlphaFoldDB" id="A0A348B454"/>
<dbReference type="PANTHER" id="PTHR43413:SF8">
    <property type="entry name" value="HTH-TYPE TRANSCRIPTIONAL REGULATOR PTR1"/>
    <property type="match status" value="1"/>
</dbReference>
<reference evidence="5" key="3">
    <citation type="journal article" date="2019" name="BMC Res. Notes">
        <title>Complete genome sequence of the Sulfodiicoccus acidiphilus strain HS-1T, the first crenarchaeon that lacks polB3, isolated from an acidic hot spring in Ohwaku-dani, Hakone, Japan.</title>
        <authorList>
            <person name="Sakai H.D."/>
            <person name="Kurosawa N."/>
        </authorList>
    </citation>
    <scope>NUCLEOTIDE SEQUENCE</scope>
    <source>
        <strain evidence="5">HS-1</strain>
    </source>
</reference>
<dbReference type="OrthoDB" id="6995at2157"/>
<evidence type="ECO:0000256" key="2">
    <source>
        <dbReference type="ARBA" id="ARBA00023125"/>
    </source>
</evidence>
<name>A0A348B454_9CREN</name>
<dbReference type="KEGG" id="sacd:HS1genome_1345"/>
<reference evidence="7" key="2">
    <citation type="submission" date="2018-04" db="EMBL/GenBank/DDBJ databases">
        <title>Complete genome sequence of Sulfodiicoccus acidiphilus strain HS-1.</title>
        <authorList>
            <person name="Sakai H.D."/>
            <person name="Kurosawa N."/>
        </authorList>
    </citation>
    <scope>NUCLEOTIDE SEQUENCE [LARGE SCALE GENOMIC DNA]</scope>
    <source>
        <strain evidence="7">HS-1</strain>
    </source>
</reference>
<dbReference type="SMART" id="SM00344">
    <property type="entry name" value="HTH_ASNC"/>
    <property type="match status" value="1"/>
</dbReference>
<keyword evidence="3" id="KW-0804">Transcription</keyword>
<dbReference type="InterPro" id="IPR036388">
    <property type="entry name" value="WH-like_DNA-bd_sf"/>
</dbReference>
<dbReference type="Gene3D" id="1.10.10.10">
    <property type="entry name" value="Winged helix-like DNA-binding domain superfamily/Winged helix DNA-binding domain"/>
    <property type="match status" value="2"/>
</dbReference>
<dbReference type="InterPro" id="IPR036390">
    <property type="entry name" value="WH_DNA-bd_sf"/>
</dbReference>
<gene>
    <name evidence="6" type="ORF">GCM10007116_02100</name>
    <name evidence="5" type="ORF">HS1genome_1345</name>
</gene>
<organism evidence="5 7">
    <name type="scientific">Sulfodiicoccus acidiphilus</name>
    <dbReference type="NCBI Taxonomy" id="1670455"/>
    <lineage>
        <taxon>Archaea</taxon>
        <taxon>Thermoproteota</taxon>
        <taxon>Thermoprotei</taxon>
        <taxon>Sulfolobales</taxon>
        <taxon>Sulfolobaceae</taxon>
        <taxon>Sulfodiicoccus</taxon>
    </lineage>
</organism>
<dbReference type="CDD" id="cd00090">
    <property type="entry name" value="HTH_ARSR"/>
    <property type="match status" value="2"/>
</dbReference>
<dbReference type="EMBL" id="AP018553">
    <property type="protein sequence ID" value="BBD72956.1"/>
    <property type="molecule type" value="Genomic_DNA"/>
</dbReference>
<keyword evidence="2" id="KW-0238">DNA-binding</keyword>
<evidence type="ECO:0000313" key="5">
    <source>
        <dbReference type="EMBL" id="BBD72956.1"/>
    </source>
</evidence>
<feature type="domain" description="HTH asnC-type" evidence="4">
    <location>
        <begin position="1"/>
        <end position="62"/>
    </location>
</feature>
<keyword evidence="1" id="KW-0805">Transcription regulation</keyword>
<evidence type="ECO:0000256" key="1">
    <source>
        <dbReference type="ARBA" id="ARBA00023015"/>
    </source>
</evidence>
<keyword evidence="7" id="KW-1185">Reference proteome</keyword>
<protein>
    <submittedName>
        <fullName evidence="5">AsnC family transcriptional regulator</fullName>
    </submittedName>
</protein>
<dbReference type="InterPro" id="IPR011991">
    <property type="entry name" value="ArsR-like_HTH"/>
</dbReference>
<dbReference type="PROSITE" id="PS50956">
    <property type="entry name" value="HTH_ASNC_2"/>
    <property type="match status" value="1"/>
</dbReference>
<sequence length="256" mass="29367">MDAVDKRILFMLLRDGRASQRSIATALRLSPPAVNYRIRKLIDDNIIKKFTLYVNPNLMGQYHGFIAFKNYTDYDGEVVSTFKCLEWLNVYEVAANTVEDLEAKFKTMTEKLGTPVMTYVPEQDLKPTSTFTQKILSIMKPDPLLKVSDIAKEMGVSAKTVNRHISFLKEKGMIKVLPVLDVSKSDSVVFSMFSRDDQTLDRLFTKYTFFKVMGNGHSIHFMFVESMDQARNVVSKARTFDREADVMVIYDYTINS</sequence>
<evidence type="ECO:0000259" key="4">
    <source>
        <dbReference type="PROSITE" id="PS50956"/>
    </source>
</evidence>
<reference evidence="6" key="4">
    <citation type="submission" date="2020-09" db="EMBL/GenBank/DDBJ databases">
        <authorList>
            <person name="Sun Q."/>
            <person name="Ohkuma M."/>
        </authorList>
    </citation>
    <scope>NUCLEOTIDE SEQUENCE</scope>
    <source>
        <strain evidence="6">JCM 31740</strain>
    </source>
</reference>
<dbReference type="RefSeq" id="WP_126450147.1">
    <property type="nucleotide sequence ID" value="NZ_AP018553.1"/>
</dbReference>
<dbReference type="GeneID" id="38666860"/>
<dbReference type="InterPro" id="IPR000485">
    <property type="entry name" value="AsnC-type_HTH_dom"/>
</dbReference>
<dbReference type="EMBL" id="BMQS01000002">
    <property type="protein sequence ID" value="GGT87737.1"/>
    <property type="molecule type" value="Genomic_DNA"/>
</dbReference>
<dbReference type="Proteomes" id="UP000616143">
    <property type="component" value="Unassembled WGS sequence"/>
</dbReference>
<dbReference type="Pfam" id="PF13412">
    <property type="entry name" value="HTH_24"/>
    <property type="match status" value="2"/>
</dbReference>
<evidence type="ECO:0000313" key="6">
    <source>
        <dbReference type="EMBL" id="GGT87737.1"/>
    </source>
</evidence>
<dbReference type="PANTHER" id="PTHR43413">
    <property type="entry name" value="TRANSCRIPTIONAL REGULATOR, ASNC FAMILY"/>
    <property type="match status" value="1"/>
</dbReference>
<dbReference type="InterPro" id="IPR019888">
    <property type="entry name" value="Tscrpt_reg_AsnC-like"/>
</dbReference>
<dbReference type="InterPro" id="IPR050684">
    <property type="entry name" value="HTH-Siroheme_Decarb"/>
</dbReference>
<evidence type="ECO:0000256" key="3">
    <source>
        <dbReference type="ARBA" id="ARBA00023163"/>
    </source>
</evidence>
<dbReference type="PRINTS" id="PR00033">
    <property type="entry name" value="HTHASNC"/>
</dbReference>
<dbReference type="GO" id="GO:0043565">
    <property type="term" value="F:sequence-specific DNA binding"/>
    <property type="evidence" value="ECO:0007669"/>
    <property type="project" value="InterPro"/>
</dbReference>
<reference evidence="6" key="1">
    <citation type="journal article" date="2014" name="Int. J. Syst. Evol. Microbiol.">
        <title>Complete genome sequence of Corynebacterium casei LMG S-19264T (=DSM 44701T), isolated from a smear-ripened cheese.</title>
        <authorList>
            <consortium name="US DOE Joint Genome Institute (JGI-PGF)"/>
            <person name="Walter F."/>
            <person name="Albersmeier A."/>
            <person name="Kalinowski J."/>
            <person name="Ruckert C."/>
        </authorList>
    </citation>
    <scope>NUCLEOTIDE SEQUENCE</scope>
    <source>
        <strain evidence="6">JCM 31740</strain>
    </source>
</reference>
<evidence type="ECO:0000313" key="7">
    <source>
        <dbReference type="Proteomes" id="UP000276741"/>
    </source>
</evidence>